<accession>A0A2S8F6H3</accession>
<proteinExistence type="predicted"/>
<reference evidence="2 3" key="1">
    <citation type="submission" date="2018-02" db="EMBL/GenBank/DDBJ databases">
        <title>Comparative genomes isolates from brazilian mangrove.</title>
        <authorList>
            <person name="Araujo J.E."/>
            <person name="Taketani R.G."/>
            <person name="Silva M.C.P."/>
            <person name="Loureco M.V."/>
            <person name="Andreote F.D."/>
        </authorList>
    </citation>
    <scope>NUCLEOTIDE SEQUENCE [LARGE SCALE GENOMIC DNA]</scope>
    <source>
        <strain evidence="2 3">HEX-2 MGV</strain>
    </source>
</reference>
<feature type="transmembrane region" description="Helical" evidence="1">
    <location>
        <begin position="21"/>
        <end position="44"/>
    </location>
</feature>
<dbReference type="AlphaFoldDB" id="A0A2S8F6H3"/>
<dbReference type="OrthoDB" id="291363at2"/>
<dbReference type="Proteomes" id="UP000240009">
    <property type="component" value="Unassembled WGS sequence"/>
</dbReference>
<gene>
    <name evidence="2" type="ORF">C5Y96_18560</name>
</gene>
<evidence type="ECO:0008006" key="4">
    <source>
        <dbReference type="Google" id="ProtNLM"/>
    </source>
</evidence>
<keyword evidence="1" id="KW-0812">Transmembrane</keyword>
<protein>
    <recommendedName>
        <fullName evidence="4">Type 4 fimbrial biogenesis protein PilX N-terminal domain-containing protein</fullName>
    </recommendedName>
</protein>
<keyword evidence="1" id="KW-1133">Transmembrane helix</keyword>
<dbReference type="RefSeq" id="WP_105356394.1">
    <property type="nucleotide sequence ID" value="NZ_PUIA01000057.1"/>
</dbReference>
<sequence>MNTRIPKLVVAKSYRSARRGSIVISVILIIALLALGVIVGGVAIRNQITQEFGDAATALDQLDQSFSYSIEIDTNKDGDFTDPEDFQCAAGYNDPAPTLTDPNGAPSAGIVFTVPTVGEGPAPTPAGTLP</sequence>
<evidence type="ECO:0000256" key="1">
    <source>
        <dbReference type="SAM" id="Phobius"/>
    </source>
</evidence>
<evidence type="ECO:0000313" key="3">
    <source>
        <dbReference type="Proteomes" id="UP000240009"/>
    </source>
</evidence>
<keyword evidence="1" id="KW-0472">Membrane</keyword>
<name>A0A2S8F6H3_9BACT</name>
<dbReference type="EMBL" id="PUIA01000057">
    <property type="protein sequence ID" value="PQO27534.1"/>
    <property type="molecule type" value="Genomic_DNA"/>
</dbReference>
<organism evidence="2 3">
    <name type="scientific">Blastopirellula marina</name>
    <dbReference type="NCBI Taxonomy" id="124"/>
    <lineage>
        <taxon>Bacteria</taxon>
        <taxon>Pseudomonadati</taxon>
        <taxon>Planctomycetota</taxon>
        <taxon>Planctomycetia</taxon>
        <taxon>Pirellulales</taxon>
        <taxon>Pirellulaceae</taxon>
        <taxon>Blastopirellula</taxon>
    </lineage>
</organism>
<evidence type="ECO:0000313" key="2">
    <source>
        <dbReference type="EMBL" id="PQO27534.1"/>
    </source>
</evidence>
<comment type="caution">
    <text evidence="2">The sequence shown here is derived from an EMBL/GenBank/DDBJ whole genome shotgun (WGS) entry which is preliminary data.</text>
</comment>